<dbReference type="GO" id="GO:0007030">
    <property type="term" value="P:Golgi organization"/>
    <property type="evidence" value="ECO:0007669"/>
    <property type="project" value="TreeGrafter"/>
</dbReference>
<reference evidence="16" key="1">
    <citation type="journal article" date="2017" name="Nat. Ecol. Evol.">
        <title>Genome expansion and lineage-specific genetic innovations in the forest pathogenic fungi Armillaria.</title>
        <authorList>
            <person name="Sipos G."/>
            <person name="Prasanna A.N."/>
            <person name="Walter M.C."/>
            <person name="O'Connor E."/>
            <person name="Balint B."/>
            <person name="Krizsan K."/>
            <person name="Kiss B."/>
            <person name="Hess J."/>
            <person name="Varga T."/>
            <person name="Slot J."/>
            <person name="Riley R."/>
            <person name="Boka B."/>
            <person name="Rigling D."/>
            <person name="Barry K."/>
            <person name="Lee J."/>
            <person name="Mihaltcheva S."/>
            <person name="LaButti K."/>
            <person name="Lipzen A."/>
            <person name="Waldron R."/>
            <person name="Moloney N.M."/>
            <person name="Sperisen C."/>
            <person name="Kredics L."/>
            <person name="Vagvoelgyi C."/>
            <person name="Patrignani A."/>
            <person name="Fitzpatrick D."/>
            <person name="Nagy I."/>
            <person name="Doyle S."/>
            <person name="Anderson J.B."/>
            <person name="Grigoriev I.V."/>
            <person name="Gueldener U."/>
            <person name="Muensterkoetter M."/>
            <person name="Nagy L.G."/>
        </authorList>
    </citation>
    <scope>NUCLEOTIDE SEQUENCE [LARGE SCALE GENOMIC DNA]</scope>
    <source>
        <strain evidence="16">C18/9</strain>
    </source>
</reference>
<dbReference type="Gene3D" id="2.60.120.10">
    <property type="entry name" value="Jelly Rolls"/>
    <property type="match status" value="2"/>
</dbReference>
<dbReference type="Proteomes" id="UP000219338">
    <property type="component" value="Unassembled WGS sequence"/>
</dbReference>
<keyword evidence="4" id="KW-0813">Transport</keyword>
<dbReference type="Pfam" id="PF20671">
    <property type="entry name" value="COG3_C"/>
    <property type="match status" value="1"/>
</dbReference>
<evidence type="ECO:0000256" key="7">
    <source>
        <dbReference type="ARBA" id="ARBA00023136"/>
    </source>
</evidence>
<feature type="region of interest" description="Disordered" evidence="10">
    <location>
        <begin position="335"/>
        <end position="371"/>
    </location>
</feature>
<name>A0A284QV29_ARMOS</name>
<dbReference type="GO" id="GO:0017119">
    <property type="term" value="C:Golgi transport complex"/>
    <property type="evidence" value="ECO:0007669"/>
    <property type="project" value="TreeGrafter"/>
</dbReference>
<dbReference type="STRING" id="47428.A0A284QV29"/>
<proteinExistence type="inferred from homology"/>
<dbReference type="InterPro" id="IPR014710">
    <property type="entry name" value="RmlC-like_jellyroll"/>
</dbReference>
<dbReference type="InterPro" id="IPR048320">
    <property type="entry name" value="COG3_N"/>
</dbReference>
<dbReference type="Pfam" id="PF05726">
    <property type="entry name" value="Pirin_C"/>
    <property type="match status" value="1"/>
</dbReference>
<gene>
    <name evidence="15" type="ORF">ARMOST_03657</name>
</gene>
<accession>A0A284QV29</accession>
<evidence type="ECO:0000259" key="12">
    <source>
        <dbReference type="Pfam" id="PF04136"/>
    </source>
</evidence>
<dbReference type="CDD" id="cd02909">
    <property type="entry name" value="cupin_pirin_N"/>
    <property type="match status" value="1"/>
</dbReference>
<dbReference type="GO" id="GO:0000139">
    <property type="term" value="C:Golgi membrane"/>
    <property type="evidence" value="ECO:0007669"/>
    <property type="project" value="UniProtKB-SubCell"/>
</dbReference>
<dbReference type="Pfam" id="PF04136">
    <property type="entry name" value="COG3_N"/>
    <property type="match status" value="1"/>
</dbReference>
<evidence type="ECO:0000256" key="8">
    <source>
        <dbReference type="ARBA" id="ARBA00031339"/>
    </source>
</evidence>
<dbReference type="InterPro" id="IPR048685">
    <property type="entry name" value="COG3_C"/>
</dbReference>
<evidence type="ECO:0000259" key="13">
    <source>
        <dbReference type="Pfam" id="PF05726"/>
    </source>
</evidence>
<comment type="similarity">
    <text evidence="2">Belongs to the COG3 family.</text>
</comment>
<evidence type="ECO:0000256" key="4">
    <source>
        <dbReference type="ARBA" id="ARBA00022448"/>
    </source>
</evidence>
<dbReference type="OMA" id="DEFELWG"/>
<dbReference type="AlphaFoldDB" id="A0A284QV29"/>
<keyword evidence="7" id="KW-0472">Membrane</keyword>
<sequence>MALASISRSVAKKVLAVETPEGAGALVRRSIGSMTLRNLTPFLMLDHFHVSQGAGFPDHPHRGQATVTYMLEGTSRHEDSAGHKEQGGVQWMCAGKGIIHAEMPVHANGAPDPRGLQLWIDLPKEHKMVDPSYQELGPEQIPTAYPDGVDGNVRIKIISGKSHGVESPVRPLGGCWYFHVIFDKKDTTIFQNIPSGWTAFIYIWKGSVIVGNDTIATDAFHTITLSSEPESTGVSVKAGDDNTEFILVAGEPLDQTVFQYGPFVMTTREEIQNTLIDYDVMANRTAPRRGPLPLNAPSPVRPTINVEEWEARAPLSDVEIRSVGIIKAASERPPLPVKFSTDEKTPSRPSTPKNKLLLPSSRPGTPNSSRLALSTHALHPKQPVQTPQQFYDWFALIDRSVAHSQEAHFRAHVASVSEHLDTCDKLIEHVDEIDKEVDGMLEGWRGVEEGGKSLKDACERLLEERDRLLALTDDIGARLEYFQELEHATRMLNHPGESLVLQADFLYMVERVDICIDYLKAHRNFREAEVYLLRFQQCMTRAMTLIKMYFVGSLRALSADISKRLSEKDVSSTAQMHLLYTRFRSVSPQLAPLLGELERRAYAHKDELSSLLSECHSAYFSARKSLLVARLMEEIKGLDPTRTELVELASGVTHTSYQPSCLFFLQTRSGCSYLKQLCLDEFNLFREFFNSGEDQLYQYLENLCDYLYDDLRPRILHEPRLTALCEVCTVLQALMVLDVPDLSEDEEDDDDELNLDLDRPRKKHGLSRLHISQLLQMVLQDAQTRLFFKAQSVIQSDIRYYVLKPEDLTYPDKLLDARKLVSISDIKEKESISQIFKTPSLDKQDTWFPTLQKTVWVLSQLHDFVKPAIFEDIAQEALSLCRQSLVSASEALKLKNPPTSRLDGQLFLIRHLLIMKEITNNLDLVQRDYDPSINFAGVTDTLSSLLNKTTALLPDALFSTLGMPRGDGSIRGAKHGIDHELRRACKEAISECADSLCAPLHEWVDRVDEFNTAWRTKDTAGAPLTTQEWASQVAAEELNDKFRAACERDLRANVFRLKLYLEDDRTVKVLIRPVQDQVVEEYDSFRDVAWNMYAGALRRNLLSSADLRGMLEGICDGDRDGPSTNA</sequence>
<evidence type="ECO:0000256" key="3">
    <source>
        <dbReference type="ARBA" id="ARBA00020976"/>
    </source>
</evidence>
<keyword evidence="5" id="KW-0653">Protein transport</keyword>
<evidence type="ECO:0000256" key="1">
    <source>
        <dbReference type="ARBA" id="ARBA00004395"/>
    </source>
</evidence>
<dbReference type="InterPro" id="IPR007265">
    <property type="entry name" value="COG_su3"/>
</dbReference>
<feature type="domain" description="Pirin N-terminal" evidence="11">
    <location>
        <begin position="27"/>
        <end position="120"/>
    </location>
</feature>
<evidence type="ECO:0000256" key="6">
    <source>
        <dbReference type="ARBA" id="ARBA00023034"/>
    </source>
</evidence>
<feature type="domain" description="Pirin C-terminal" evidence="13">
    <location>
        <begin position="185"/>
        <end position="279"/>
    </location>
</feature>
<evidence type="ECO:0000259" key="14">
    <source>
        <dbReference type="Pfam" id="PF20671"/>
    </source>
</evidence>
<dbReference type="InterPro" id="IPR011051">
    <property type="entry name" value="RmlC_Cupin_sf"/>
</dbReference>
<evidence type="ECO:0000259" key="11">
    <source>
        <dbReference type="Pfam" id="PF02678"/>
    </source>
</evidence>
<evidence type="ECO:0000256" key="5">
    <source>
        <dbReference type="ARBA" id="ARBA00022927"/>
    </source>
</evidence>
<dbReference type="InterPro" id="IPR003829">
    <property type="entry name" value="Pirin_N_dom"/>
</dbReference>
<dbReference type="PANTHER" id="PTHR13302">
    <property type="entry name" value="CONSERVED OLIGOMERIC GOLGI COMPLEX COMPONENT 3"/>
    <property type="match status" value="1"/>
</dbReference>
<evidence type="ECO:0000313" key="15">
    <source>
        <dbReference type="EMBL" id="SJL00344.1"/>
    </source>
</evidence>
<dbReference type="OrthoDB" id="296793at2759"/>
<comment type="similarity">
    <text evidence="9">Belongs to the pirin family.</text>
</comment>
<organism evidence="15 16">
    <name type="scientific">Armillaria ostoyae</name>
    <name type="common">Armillaria root rot fungus</name>
    <dbReference type="NCBI Taxonomy" id="47428"/>
    <lineage>
        <taxon>Eukaryota</taxon>
        <taxon>Fungi</taxon>
        <taxon>Dikarya</taxon>
        <taxon>Basidiomycota</taxon>
        <taxon>Agaricomycotina</taxon>
        <taxon>Agaricomycetes</taxon>
        <taxon>Agaricomycetidae</taxon>
        <taxon>Agaricales</taxon>
        <taxon>Marasmiineae</taxon>
        <taxon>Physalacriaceae</taxon>
        <taxon>Armillaria</taxon>
    </lineage>
</organism>
<feature type="compositionally biased region" description="Polar residues" evidence="10">
    <location>
        <begin position="362"/>
        <end position="371"/>
    </location>
</feature>
<evidence type="ECO:0000256" key="9">
    <source>
        <dbReference type="RuleBase" id="RU003457"/>
    </source>
</evidence>
<feature type="domain" description="Conserved oligomeric Golgi complex subunit 3 N-terminal" evidence="12">
    <location>
        <begin position="412"/>
        <end position="555"/>
    </location>
</feature>
<protein>
    <recommendedName>
        <fullName evidence="3">Conserved oligomeric Golgi complex subunit 3</fullName>
    </recommendedName>
    <alternativeName>
        <fullName evidence="8">Component of oligomeric Golgi complex 3</fullName>
    </alternativeName>
</protein>
<feature type="domain" description="Conserved oligomeric Golgi complex subunit 3 C-terminal" evidence="14">
    <location>
        <begin position="577"/>
        <end position="937"/>
    </location>
</feature>
<comment type="subcellular location">
    <subcellularLocation>
        <location evidence="1">Golgi apparatus membrane</location>
        <topology evidence="1">Peripheral membrane protein</topology>
    </subcellularLocation>
</comment>
<dbReference type="GO" id="GO:0006891">
    <property type="term" value="P:intra-Golgi vesicle-mediated transport"/>
    <property type="evidence" value="ECO:0007669"/>
    <property type="project" value="TreeGrafter"/>
</dbReference>
<dbReference type="SUPFAM" id="SSF51182">
    <property type="entry name" value="RmlC-like cupins"/>
    <property type="match status" value="1"/>
</dbReference>
<keyword evidence="16" id="KW-1185">Reference proteome</keyword>
<dbReference type="Pfam" id="PF02678">
    <property type="entry name" value="Pirin"/>
    <property type="match status" value="1"/>
</dbReference>
<evidence type="ECO:0000313" key="16">
    <source>
        <dbReference type="Proteomes" id="UP000219338"/>
    </source>
</evidence>
<evidence type="ECO:0000256" key="10">
    <source>
        <dbReference type="SAM" id="MobiDB-lite"/>
    </source>
</evidence>
<dbReference type="GO" id="GO:0005801">
    <property type="term" value="C:cis-Golgi network"/>
    <property type="evidence" value="ECO:0007669"/>
    <property type="project" value="InterPro"/>
</dbReference>
<keyword evidence="6" id="KW-0333">Golgi apparatus</keyword>
<evidence type="ECO:0000256" key="2">
    <source>
        <dbReference type="ARBA" id="ARBA00009936"/>
    </source>
</evidence>
<dbReference type="PANTHER" id="PTHR13302:SF8">
    <property type="entry name" value="CONSERVED OLIGOMERIC GOLGI COMPLEX SUBUNIT 3"/>
    <property type="match status" value="1"/>
</dbReference>
<dbReference type="GO" id="GO:0006886">
    <property type="term" value="P:intracellular protein transport"/>
    <property type="evidence" value="ECO:0007669"/>
    <property type="project" value="InterPro"/>
</dbReference>
<dbReference type="EMBL" id="FUEG01000002">
    <property type="protein sequence ID" value="SJL00344.1"/>
    <property type="molecule type" value="Genomic_DNA"/>
</dbReference>
<dbReference type="CDD" id="cd02247">
    <property type="entry name" value="cupin_pirin_C"/>
    <property type="match status" value="1"/>
</dbReference>
<dbReference type="InterPro" id="IPR008778">
    <property type="entry name" value="Pirin_C_dom"/>
</dbReference>